<dbReference type="NCBIfam" id="NF001750">
    <property type="entry name" value="PRK00476.1"/>
    <property type="match status" value="1"/>
</dbReference>
<dbReference type="InterPro" id="IPR029351">
    <property type="entry name" value="GAD_dom"/>
</dbReference>
<evidence type="ECO:0000256" key="5">
    <source>
        <dbReference type="ARBA" id="ARBA00022840"/>
    </source>
</evidence>
<dbReference type="InterPro" id="IPR045864">
    <property type="entry name" value="aa-tRNA-synth_II/BPL/LPL"/>
</dbReference>
<dbReference type="InterPro" id="IPR012340">
    <property type="entry name" value="NA-bd_OB-fold"/>
</dbReference>
<dbReference type="GO" id="GO:0005524">
    <property type="term" value="F:ATP binding"/>
    <property type="evidence" value="ECO:0007669"/>
    <property type="project" value="UniProtKB-UniRule"/>
</dbReference>
<comment type="subcellular location">
    <subcellularLocation>
        <location evidence="8">Cytoplasm</location>
    </subcellularLocation>
</comment>
<dbReference type="Gene3D" id="3.30.930.10">
    <property type="entry name" value="Bira Bifunctional Protein, Domain 2"/>
    <property type="match status" value="1"/>
</dbReference>
<keyword evidence="3 8" id="KW-0436">Ligase</keyword>
<feature type="binding site" evidence="8">
    <location>
        <begin position="219"/>
        <end position="221"/>
    </location>
    <ligand>
        <name>ATP</name>
        <dbReference type="ChEBI" id="CHEBI:30616"/>
    </ligand>
</feature>
<feature type="domain" description="Aminoacyl-transfer RNA synthetases class-II family profile" evidence="9">
    <location>
        <begin position="140"/>
        <end position="554"/>
    </location>
</feature>
<keyword evidence="11" id="KW-1185">Reference proteome</keyword>
<dbReference type="GO" id="GO:0004815">
    <property type="term" value="F:aspartate-tRNA ligase activity"/>
    <property type="evidence" value="ECO:0007669"/>
    <property type="project" value="UniProtKB-UniRule"/>
</dbReference>
<feature type="binding site" evidence="8">
    <location>
        <begin position="533"/>
        <end position="536"/>
    </location>
    <ligand>
        <name>ATP</name>
        <dbReference type="ChEBI" id="CHEBI:30616"/>
    </ligand>
</feature>
<dbReference type="OrthoDB" id="9802326at2"/>
<dbReference type="Pfam" id="PF00152">
    <property type="entry name" value="tRNA-synt_2"/>
    <property type="match status" value="1"/>
</dbReference>
<feature type="binding site" evidence="8">
    <location>
        <position position="173"/>
    </location>
    <ligand>
        <name>L-aspartate</name>
        <dbReference type="ChEBI" id="CHEBI:29991"/>
    </ligand>
</feature>
<dbReference type="InterPro" id="IPR047089">
    <property type="entry name" value="Asp-tRNA-ligase_1_N"/>
</dbReference>
<dbReference type="Proteomes" id="UP000186878">
    <property type="component" value="Unassembled WGS sequence"/>
</dbReference>
<dbReference type="InterPro" id="IPR004365">
    <property type="entry name" value="NA-bd_OB_tRNA"/>
</dbReference>
<keyword evidence="4 8" id="KW-0547">Nucleotide-binding</keyword>
<feature type="binding site" evidence="8">
    <location>
        <position position="488"/>
    </location>
    <ligand>
        <name>L-aspartate</name>
        <dbReference type="ChEBI" id="CHEBI:29991"/>
    </ligand>
</feature>
<dbReference type="GO" id="GO:0005737">
    <property type="term" value="C:cytoplasm"/>
    <property type="evidence" value="ECO:0007669"/>
    <property type="project" value="UniProtKB-SubCell"/>
</dbReference>
<dbReference type="SUPFAM" id="SSF55261">
    <property type="entry name" value="GAD domain-like"/>
    <property type="match status" value="1"/>
</dbReference>
<reference evidence="10 11" key="1">
    <citation type="submission" date="2016-12" db="EMBL/GenBank/DDBJ databases">
        <title>Draft genome sequences of strains Salinicola socius SMB35, Salinicola sp. MH3R3-1 and Chromohalobacter sp. SMB17 from the Verkhnekamsk potash mining region of Russia.</title>
        <authorList>
            <person name="Mavrodi D.V."/>
            <person name="Olsson B.E."/>
            <person name="Korsakova E.S."/>
            <person name="Pyankova A."/>
            <person name="Mavrodi O.V."/>
            <person name="Plotnikova E.G."/>
        </authorList>
    </citation>
    <scope>NUCLEOTIDE SEQUENCE [LARGE SCALE GENOMIC DNA]</scope>
    <source>
        <strain evidence="10 11">SMB35</strain>
    </source>
</reference>
<dbReference type="GO" id="GO:0006422">
    <property type="term" value="P:aspartyl-tRNA aminoacylation"/>
    <property type="evidence" value="ECO:0007669"/>
    <property type="project" value="UniProtKB-UniRule"/>
</dbReference>
<dbReference type="InterPro" id="IPR004115">
    <property type="entry name" value="GAD-like_sf"/>
</dbReference>
<dbReference type="EMBL" id="MSDO01000003">
    <property type="protein sequence ID" value="OLO05477.1"/>
    <property type="molecule type" value="Genomic_DNA"/>
</dbReference>
<dbReference type="PROSITE" id="PS50862">
    <property type="entry name" value="AA_TRNA_LIGASE_II"/>
    <property type="match status" value="1"/>
</dbReference>
<dbReference type="AlphaFoldDB" id="A0A1Q8SVN7"/>
<gene>
    <name evidence="8" type="primary">aspS</name>
    <name evidence="10" type="ORF">BTW07_03090</name>
</gene>
<accession>A0A1Q8SVN7</accession>
<proteinExistence type="inferred from homology"/>
<feature type="region of interest" description="Aspartate" evidence="8">
    <location>
        <begin position="197"/>
        <end position="200"/>
    </location>
</feature>
<dbReference type="STRING" id="404433.BTW07_03090"/>
<evidence type="ECO:0000256" key="7">
    <source>
        <dbReference type="ARBA" id="ARBA00023146"/>
    </source>
</evidence>
<feature type="site" description="Important for tRNA non-discrimination" evidence="8">
    <location>
        <position position="81"/>
    </location>
</feature>
<dbReference type="InterPro" id="IPR006195">
    <property type="entry name" value="aa-tRNA-synth_II"/>
</dbReference>
<name>A0A1Q8SVN7_9GAMM</name>
<evidence type="ECO:0000259" key="9">
    <source>
        <dbReference type="PROSITE" id="PS50862"/>
    </source>
</evidence>
<dbReference type="SUPFAM" id="SSF55681">
    <property type="entry name" value="Class II aaRS and biotin synthetases"/>
    <property type="match status" value="1"/>
</dbReference>
<dbReference type="SUPFAM" id="SSF50249">
    <property type="entry name" value="Nucleic acid-binding proteins"/>
    <property type="match status" value="1"/>
</dbReference>
<evidence type="ECO:0000313" key="11">
    <source>
        <dbReference type="Proteomes" id="UP000186878"/>
    </source>
</evidence>
<feature type="binding site" evidence="8">
    <location>
        <position position="228"/>
    </location>
    <ligand>
        <name>ATP</name>
        <dbReference type="ChEBI" id="CHEBI:30616"/>
    </ligand>
</feature>
<feature type="binding site" evidence="8">
    <location>
        <position position="448"/>
    </location>
    <ligand>
        <name>L-aspartate</name>
        <dbReference type="ChEBI" id="CHEBI:29991"/>
    </ligand>
</feature>
<evidence type="ECO:0000256" key="3">
    <source>
        <dbReference type="ARBA" id="ARBA00022598"/>
    </source>
</evidence>
<sequence>MRSHYCGQLNESLIDHEVTLCGWVHRRRDHGGVIFLDMRDRDGVAQVVVDPDTAEAFANADRARSEYVLRIVGRIRLRPEGTQNPNMPTGMIEVLAKQVDVLNTAATPPFQLDEHGKVGEEVRLKYRYIDLRRPEMIEKLRLRSRITHSVRAYLEDQGFLDIETPILTRATPEGARDYLVPSRTHDGHFFALPQSPQLFKQLLMVSGFDRYYQIAKCFRDEDLRADRQPEFTQIDIEASFVDEQDIMGTTEQMVRQLFQETLDVALPEFPRMPYSEAMQRYGSDKPDLRIPLELVDVDDLMQSVDFKVFSGPAKAEDGRVAALKVSGGAKLSRKEIDDYTKFVGIYGAKGLAWIKVNERAKGLEGLQSPIVKFMEGIVEQLLDRVGAEDGDIIFFGADKTRIVNEAIGALRVKLGEDLDLYTARWAPLWVVDFPMFEADDNGRLSALHHPFTAPSCSPEELQSSPATALSRAYDMVLNGTELGGGSIRIHDQAMQRAVFEVLGIGKEEAEEKFGFLLDALQYGAPPHGGLAFGLDRLVMLMTGSRTIRDVIAFPKTQSAADLMTDAPGEVTNQQLRDLHIRLRQKAQPENAGE</sequence>
<evidence type="ECO:0000313" key="10">
    <source>
        <dbReference type="EMBL" id="OLO05477.1"/>
    </source>
</evidence>
<dbReference type="Pfam" id="PF01336">
    <property type="entry name" value="tRNA_anti-codon"/>
    <property type="match status" value="1"/>
</dbReference>
<evidence type="ECO:0000256" key="4">
    <source>
        <dbReference type="ARBA" id="ARBA00022741"/>
    </source>
</evidence>
<comment type="similarity">
    <text evidence="1 8">Belongs to the class-II aminoacyl-tRNA synthetase family. Type 1 subfamily.</text>
</comment>
<evidence type="ECO:0000256" key="1">
    <source>
        <dbReference type="ARBA" id="ARBA00006303"/>
    </source>
</evidence>
<dbReference type="CDD" id="cd00777">
    <property type="entry name" value="AspRS_core"/>
    <property type="match status" value="1"/>
</dbReference>
<dbReference type="InterPro" id="IPR004364">
    <property type="entry name" value="Aa-tRNA-synt_II"/>
</dbReference>
<comment type="subunit">
    <text evidence="8">Homodimer.</text>
</comment>
<feature type="binding site" evidence="8">
    <location>
        <position position="219"/>
    </location>
    <ligand>
        <name>L-aspartate</name>
        <dbReference type="ChEBI" id="CHEBI:29991"/>
    </ligand>
</feature>
<dbReference type="InterPro" id="IPR047090">
    <property type="entry name" value="AspRS_core"/>
</dbReference>
<dbReference type="RefSeq" id="WP_075568698.1">
    <property type="nucleotide sequence ID" value="NZ_MSDO01000003.1"/>
</dbReference>
<evidence type="ECO:0000256" key="6">
    <source>
        <dbReference type="ARBA" id="ARBA00022917"/>
    </source>
</evidence>
<dbReference type="Pfam" id="PF02938">
    <property type="entry name" value="GAD"/>
    <property type="match status" value="1"/>
</dbReference>
<dbReference type="PANTHER" id="PTHR22594:SF5">
    <property type="entry name" value="ASPARTATE--TRNA LIGASE, MITOCHONDRIAL"/>
    <property type="match status" value="1"/>
</dbReference>
<dbReference type="InterPro" id="IPR002312">
    <property type="entry name" value="Asp/Asn-tRNA-synth_IIb"/>
</dbReference>
<comment type="caution">
    <text evidence="10">The sequence shown here is derived from an EMBL/GenBank/DDBJ whole genome shotgun (WGS) entry which is preliminary data.</text>
</comment>
<keyword evidence="6 8" id="KW-0648">Protein biosynthesis</keyword>
<dbReference type="InterPro" id="IPR004524">
    <property type="entry name" value="Asp-tRNA-ligase_1"/>
</dbReference>
<dbReference type="PANTHER" id="PTHR22594">
    <property type="entry name" value="ASPARTYL/LYSYL-TRNA SYNTHETASE"/>
    <property type="match status" value="1"/>
</dbReference>
<dbReference type="PRINTS" id="PR01042">
    <property type="entry name" value="TRNASYNTHASP"/>
</dbReference>
<keyword evidence="7 8" id="KW-0030">Aminoacyl-tRNA synthetase</keyword>
<dbReference type="GO" id="GO:0003676">
    <property type="term" value="F:nucleic acid binding"/>
    <property type="evidence" value="ECO:0007669"/>
    <property type="project" value="InterPro"/>
</dbReference>
<keyword evidence="5 8" id="KW-0067">ATP-binding</keyword>
<dbReference type="Gene3D" id="3.30.1360.30">
    <property type="entry name" value="GAD-like domain"/>
    <property type="match status" value="1"/>
</dbReference>
<evidence type="ECO:0000256" key="2">
    <source>
        <dbReference type="ARBA" id="ARBA00022490"/>
    </source>
</evidence>
<dbReference type="HAMAP" id="MF_00044">
    <property type="entry name" value="Asp_tRNA_synth_type1"/>
    <property type="match status" value="1"/>
</dbReference>
<dbReference type="Gene3D" id="2.40.50.140">
    <property type="entry name" value="Nucleic acid-binding proteins"/>
    <property type="match status" value="1"/>
</dbReference>
<dbReference type="CDD" id="cd04317">
    <property type="entry name" value="EcAspRS_like_N"/>
    <property type="match status" value="1"/>
</dbReference>
<dbReference type="NCBIfam" id="TIGR00459">
    <property type="entry name" value="aspS_bact"/>
    <property type="match status" value="1"/>
</dbReference>
<comment type="function">
    <text evidence="8">Aspartyl-tRNA synthetase with relaxed tRNA specificity since it is able to aspartylate not only its cognate tRNA(Asp) but also tRNA(Asn). Reaction proceeds in two steps: L-aspartate is first activated by ATP to form Asp-AMP and then transferred to the acceptor end of tRNA(Asp/Asn).</text>
</comment>
<protein>
    <recommendedName>
        <fullName evidence="8">Aspartate--tRNA(Asp/Asn) ligase</fullName>
        <ecNumber evidence="8">6.1.1.23</ecNumber>
    </recommendedName>
    <alternativeName>
        <fullName evidence="8">Aspartyl-tRNA synthetase</fullName>
        <shortName evidence="8">AspRS</shortName>
    </alternativeName>
    <alternativeName>
        <fullName evidence="8">Non-discriminating aspartyl-tRNA synthetase</fullName>
        <shortName evidence="8">ND-AspRS</shortName>
    </alternativeName>
</protein>
<dbReference type="GO" id="GO:0050560">
    <property type="term" value="F:aspartate-tRNA(Asn) ligase activity"/>
    <property type="evidence" value="ECO:0007669"/>
    <property type="project" value="UniProtKB-EC"/>
</dbReference>
<evidence type="ECO:0000256" key="8">
    <source>
        <dbReference type="HAMAP-Rule" id="MF_00044"/>
    </source>
</evidence>
<feature type="binding site" evidence="8">
    <location>
        <position position="481"/>
    </location>
    <ligand>
        <name>ATP</name>
        <dbReference type="ChEBI" id="CHEBI:30616"/>
    </ligand>
</feature>
<keyword evidence="2 8" id="KW-0963">Cytoplasm</keyword>
<feature type="site" description="Important for tRNA non-discrimination" evidence="8">
    <location>
        <position position="30"/>
    </location>
</feature>
<comment type="catalytic activity">
    <reaction evidence="8">
        <text>tRNA(Asx) + L-aspartate + ATP = L-aspartyl-tRNA(Asx) + AMP + diphosphate</text>
        <dbReference type="Rhea" id="RHEA:18349"/>
        <dbReference type="Rhea" id="RHEA-COMP:9710"/>
        <dbReference type="Rhea" id="RHEA-COMP:9711"/>
        <dbReference type="ChEBI" id="CHEBI:29991"/>
        <dbReference type="ChEBI" id="CHEBI:30616"/>
        <dbReference type="ChEBI" id="CHEBI:33019"/>
        <dbReference type="ChEBI" id="CHEBI:78442"/>
        <dbReference type="ChEBI" id="CHEBI:78516"/>
        <dbReference type="ChEBI" id="CHEBI:456215"/>
        <dbReference type="EC" id="6.1.1.23"/>
    </reaction>
</comment>
<dbReference type="EC" id="6.1.1.23" evidence="8"/>
<organism evidence="10 11">
    <name type="scientific">Salinicola socius</name>
    <dbReference type="NCBI Taxonomy" id="404433"/>
    <lineage>
        <taxon>Bacteria</taxon>
        <taxon>Pseudomonadati</taxon>
        <taxon>Pseudomonadota</taxon>
        <taxon>Gammaproteobacteria</taxon>
        <taxon>Oceanospirillales</taxon>
        <taxon>Halomonadaceae</taxon>
        <taxon>Salinicola</taxon>
    </lineage>
</organism>